<dbReference type="RefSeq" id="WP_377939364.1">
    <property type="nucleotide sequence ID" value="NZ_JBHTHQ010000025.1"/>
</dbReference>
<evidence type="ECO:0000313" key="2">
    <source>
        <dbReference type="Proteomes" id="UP001597036"/>
    </source>
</evidence>
<dbReference type="InterPro" id="IPR016181">
    <property type="entry name" value="Acyl_CoA_acyltransferase"/>
</dbReference>
<evidence type="ECO:0000313" key="1">
    <source>
        <dbReference type="EMBL" id="MFD0705612.1"/>
    </source>
</evidence>
<accession>A0ABW2Y5T1</accession>
<dbReference type="SUPFAM" id="SSF55729">
    <property type="entry name" value="Acyl-CoA N-acyltransferases (Nat)"/>
    <property type="match status" value="1"/>
</dbReference>
<protein>
    <recommendedName>
        <fullName evidence="3">N-acetyltransferase domain-containing protein</fullName>
    </recommendedName>
</protein>
<comment type="caution">
    <text evidence="1">The sequence shown here is derived from an EMBL/GenBank/DDBJ whole genome shotgun (WGS) entry which is preliminary data.</text>
</comment>
<gene>
    <name evidence="1" type="ORF">ACFQY8_07640</name>
</gene>
<evidence type="ECO:0008006" key="3">
    <source>
        <dbReference type="Google" id="ProtNLM"/>
    </source>
</evidence>
<dbReference type="Gene3D" id="3.40.630.30">
    <property type="match status" value="1"/>
</dbReference>
<dbReference type="EMBL" id="JBHTHQ010000025">
    <property type="protein sequence ID" value="MFD0705612.1"/>
    <property type="molecule type" value="Genomic_DNA"/>
</dbReference>
<organism evidence="1 2">
    <name type="scientific">Alloscardovia venturai</name>
    <dbReference type="NCBI Taxonomy" id="1769421"/>
    <lineage>
        <taxon>Bacteria</taxon>
        <taxon>Bacillati</taxon>
        <taxon>Actinomycetota</taxon>
        <taxon>Actinomycetes</taxon>
        <taxon>Bifidobacteriales</taxon>
        <taxon>Bifidobacteriaceae</taxon>
        <taxon>Alloscardovia</taxon>
    </lineage>
</organism>
<name>A0ABW2Y5T1_9BIFI</name>
<reference evidence="2" key="1">
    <citation type="journal article" date="2019" name="Int. J. Syst. Evol. Microbiol.">
        <title>The Global Catalogue of Microorganisms (GCM) 10K type strain sequencing project: providing services to taxonomists for standard genome sequencing and annotation.</title>
        <authorList>
            <consortium name="The Broad Institute Genomics Platform"/>
            <consortium name="The Broad Institute Genome Sequencing Center for Infectious Disease"/>
            <person name="Wu L."/>
            <person name="Ma J."/>
        </authorList>
    </citation>
    <scope>NUCLEOTIDE SEQUENCE [LARGE SCALE GENOMIC DNA]</scope>
    <source>
        <strain evidence="2">CCM 8604</strain>
    </source>
</reference>
<keyword evidence="2" id="KW-1185">Reference proteome</keyword>
<sequence length="366" mass="42277">MSSDVLEYRLFSDFDLQDPFFDSLRKSYSGFDDWFNRKAAAGEKAYTVYEDSSIVAFLYLKEENDDDYSVVPILSGRRLKIGTFKVDFDHHSSIGKRLFAITMRTFAAGEYPYVYVTTFDAPHTQGLRHMFEQYGFERYGSKGEEEVWVKVRPAHIDHAVDVYKRYPFLDIQEDTRSIAFPLLSYGRKATFLPIYPLWHQRLFTSRLANESKTIIPDETRVNSIEKIYLTSISAVGVLRAGDVLLIYRTAPRGTVARYTAVVTAFCTVVEVKNIRDFKTFDEFKRYERGRSVFTEDELKNFYRTGKYPYILTFLENFSFHTPYPTRGQLLDAGLMNGEYPAGQLISSAQLRKIIELGGTGESFIID</sequence>
<dbReference type="Proteomes" id="UP001597036">
    <property type="component" value="Unassembled WGS sequence"/>
</dbReference>
<proteinExistence type="predicted"/>